<gene>
    <name evidence="3" type="ORF">I6U48_10000</name>
</gene>
<reference evidence="3" key="1">
    <citation type="submission" date="2020-12" db="EMBL/GenBank/DDBJ databases">
        <title>Clostridium thailandense sp. nov., a novel acetogenic bacterium isolated from peat land soil in Thailand.</title>
        <authorList>
            <person name="Chaikitkaew S."/>
            <person name="Birkeland N.K."/>
        </authorList>
    </citation>
    <scope>NUCLEOTIDE SEQUENCE</scope>
    <source>
        <strain evidence="3">PL3</strain>
    </source>
</reference>
<feature type="chain" id="PRO_5037116656" evidence="2">
    <location>
        <begin position="28"/>
        <end position="228"/>
    </location>
</feature>
<comment type="caution">
    <text evidence="3">The sequence shown here is derived from an EMBL/GenBank/DDBJ whole genome shotgun (WGS) entry which is preliminary data.</text>
</comment>
<evidence type="ECO:0000313" key="3">
    <source>
        <dbReference type="EMBL" id="MBV7273240.1"/>
    </source>
</evidence>
<keyword evidence="2" id="KW-0732">Signal</keyword>
<protein>
    <submittedName>
        <fullName evidence="3">YjgB family protein</fullName>
    </submittedName>
</protein>
<feature type="signal peptide" evidence="2">
    <location>
        <begin position="1"/>
        <end position="27"/>
    </location>
</feature>
<feature type="region of interest" description="Disordered" evidence="1">
    <location>
        <begin position="32"/>
        <end position="68"/>
    </location>
</feature>
<dbReference type="Proteomes" id="UP000694308">
    <property type="component" value="Unassembled WGS sequence"/>
</dbReference>
<organism evidence="3 4">
    <name type="scientific">Clostridium thailandense</name>
    <dbReference type="NCBI Taxonomy" id="2794346"/>
    <lineage>
        <taxon>Bacteria</taxon>
        <taxon>Bacillati</taxon>
        <taxon>Bacillota</taxon>
        <taxon>Clostridia</taxon>
        <taxon>Eubacteriales</taxon>
        <taxon>Clostridiaceae</taxon>
        <taxon>Clostridium</taxon>
    </lineage>
</organism>
<proteinExistence type="predicted"/>
<dbReference type="RefSeq" id="WP_218320272.1">
    <property type="nucleotide sequence ID" value="NZ_JAEEGC010000040.1"/>
</dbReference>
<dbReference type="InterPro" id="IPR025453">
    <property type="entry name" value="DUF4309"/>
</dbReference>
<dbReference type="PROSITE" id="PS51257">
    <property type="entry name" value="PROKAR_LIPOPROTEIN"/>
    <property type="match status" value="1"/>
</dbReference>
<keyword evidence="4" id="KW-1185">Reference proteome</keyword>
<evidence type="ECO:0000256" key="1">
    <source>
        <dbReference type="SAM" id="MobiDB-lite"/>
    </source>
</evidence>
<evidence type="ECO:0000256" key="2">
    <source>
        <dbReference type="SAM" id="SignalP"/>
    </source>
</evidence>
<name>A0A949TJ42_9CLOT</name>
<dbReference type="EMBL" id="JAEEGC010000040">
    <property type="protein sequence ID" value="MBV7273240.1"/>
    <property type="molecule type" value="Genomic_DNA"/>
</dbReference>
<dbReference type="Pfam" id="PF14172">
    <property type="entry name" value="DUF4309"/>
    <property type="match status" value="1"/>
</dbReference>
<evidence type="ECO:0000313" key="4">
    <source>
        <dbReference type="Proteomes" id="UP000694308"/>
    </source>
</evidence>
<dbReference type="AlphaFoldDB" id="A0A949TJ42"/>
<feature type="compositionally biased region" description="Polar residues" evidence="1">
    <location>
        <begin position="32"/>
        <end position="56"/>
    </location>
</feature>
<accession>A0A949TJ42</accession>
<sequence length="228" mass="24928">MILKFRKVSVVSIILALFLTFMGGCSNAVKPSDTNSTAKNDKNQSSNTDVNANSAPDKNAAVPQGSSSQEDTQKALLMNIKKLAQQGKVINSEFPVKTTVIDDIEKKLGKPDKTDWVPAAKGTYATYSKHKLAFGFNKGAQIFEVRSFDNSLNKIPLSMVKKVYGTPAYDVKNNDEEIIGYTAGQDYKILLVFPKTAKGSNDPLLAHYSVLYPKGTANLMADDPGRQW</sequence>